<keyword evidence="13" id="KW-1185">Reference proteome</keyword>
<keyword evidence="4" id="KW-0808">Transferase</keyword>
<evidence type="ECO:0000256" key="5">
    <source>
        <dbReference type="ARBA" id="ARBA00022741"/>
    </source>
</evidence>
<keyword evidence="6" id="KW-0418">Kinase</keyword>
<comment type="catalytic activity">
    <reaction evidence="9">
        <text>L-seryl-[protein] + ATP = O-phospho-L-seryl-[protein] + ADP + H(+)</text>
        <dbReference type="Rhea" id="RHEA:17989"/>
        <dbReference type="Rhea" id="RHEA-COMP:9863"/>
        <dbReference type="Rhea" id="RHEA-COMP:11604"/>
        <dbReference type="ChEBI" id="CHEBI:15378"/>
        <dbReference type="ChEBI" id="CHEBI:29999"/>
        <dbReference type="ChEBI" id="CHEBI:30616"/>
        <dbReference type="ChEBI" id="CHEBI:83421"/>
        <dbReference type="ChEBI" id="CHEBI:456216"/>
        <dbReference type="EC" id="2.7.11.1"/>
    </reaction>
</comment>
<comment type="catalytic activity">
    <reaction evidence="8">
        <text>L-threonyl-[protein] + ATP = O-phospho-L-threonyl-[protein] + ADP + H(+)</text>
        <dbReference type="Rhea" id="RHEA:46608"/>
        <dbReference type="Rhea" id="RHEA-COMP:11060"/>
        <dbReference type="Rhea" id="RHEA-COMP:11605"/>
        <dbReference type="ChEBI" id="CHEBI:15378"/>
        <dbReference type="ChEBI" id="CHEBI:30013"/>
        <dbReference type="ChEBI" id="CHEBI:30616"/>
        <dbReference type="ChEBI" id="CHEBI:61977"/>
        <dbReference type="ChEBI" id="CHEBI:456216"/>
        <dbReference type="EC" id="2.7.11.1"/>
    </reaction>
</comment>
<organism evidence="13 14">
    <name type="scientific">Danio rerio</name>
    <name type="common">Zebrafish</name>
    <name type="synonym">Brachydanio rerio</name>
    <dbReference type="NCBI Taxonomy" id="7955"/>
    <lineage>
        <taxon>Eukaryota</taxon>
        <taxon>Metazoa</taxon>
        <taxon>Chordata</taxon>
        <taxon>Craniata</taxon>
        <taxon>Vertebrata</taxon>
        <taxon>Euteleostomi</taxon>
        <taxon>Actinopterygii</taxon>
        <taxon>Neopterygii</taxon>
        <taxon>Teleostei</taxon>
        <taxon>Ostariophysi</taxon>
        <taxon>Cypriniformes</taxon>
        <taxon>Danionidae</taxon>
        <taxon>Danioninae</taxon>
        <taxon>Danio</taxon>
    </lineage>
</organism>
<gene>
    <name evidence="14 15" type="primary">pimr190</name>
</gene>
<protein>
    <recommendedName>
        <fullName evidence="2">non-specific serine/threonine protein kinase</fullName>
        <ecNumber evidence="2">2.7.11.1</ecNumber>
    </recommendedName>
</protein>
<dbReference type="ZFIN" id="ZDB-GENE-131119-2">
    <property type="gene designation" value="pimr190"/>
</dbReference>
<feature type="region of interest" description="Disordered" evidence="11">
    <location>
        <begin position="234"/>
        <end position="283"/>
    </location>
</feature>
<dbReference type="Proteomes" id="UP000000437">
    <property type="component" value="Chromosome 15"/>
</dbReference>
<feature type="domain" description="Protein kinase" evidence="12">
    <location>
        <begin position="304"/>
        <end position="558"/>
    </location>
</feature>
<dbReference type="PROSITE" id="PS00107">
    <property type="entry name" value="PROTEIN_KINASE_ATP"/>
    <property type="match status" value="1"/>
</dbReference>
<feature type="binding site" evidence="10">
    <location>
        <position position="337"/>
    </location>
    <ligand>
        <name>ATP</name>
        <dbReference type="ChEBI" id="CHEBI:30616"/>
    </ligand>
</feature>
<evidence type="ECO:0000259" key="12">
    <source>
        <dbReference type="PROSITE" id="PS50011"/>
    </source>
</evidence>
<dbReference type="PANTHER" id="PTHR22984:SF11">
    <property type="entry name" value="AURORA KINASE-RELATED"/>
    <property type="match status" value="1"/>
</dbReference>
<feature type="compositionally biased region" description="Polar residues" evidence="11">
    <location>
        <begin position="119"/>
        <end position="132"/>
    </location>
</feature>
<dbReference type="AlphaFoldDB" id="A0AB32TJD1"/>
<dbReference type="Pfam" id="PF00069">
    <property type="entry name" value="Pkinase"/>
    <property type="match status" value="1"/>
</dbReference>
<evidence type="ECO:0000256" key="11">
    <source>
        <dbReference type="SAM" id="MobiDB-lite"/>
    </source>
</evidence>
<dbReference type="InterPro" id="IPR000719">
    <property type="entry name" value="Prot_kinase_dom"/>
</dbReference>
<dbReference type="Gene3D" id="1.10.510.10">
    <property type="entry name" value="Transferase(Phosphotransferase) domain 1"/>
    <property type="match status" value="1"/>
</dbReference>
<dbReference type="InterPro" id="IPR011009">
    <property type="entry name" value="Kinase-like_dom_sf"/>
</dbReference>
<dbReference type="GO" id="GO:0004674">
    <property type="term" value="F:protein serine/threonine kinase activity"/>
    <property type="evidence" value="ECO:0007669"/>
    <property type="project" value="UniProtKB-KW"/>
</dbReference>
<feature type="region of interest" description="Disordered" evidence="11">
    <location>
        <begin position="116"/>
        <end position="174"/>
    </location>
</feature>
<dbReference type="InterPro" id="IPR051138">
    <property type="entry name" value="PIM_Ser/Thr_kinase"/>
</dbReference>
<comment type="similarity">
    <text evidence="1">Belongs to the protein kinase superfamily. CAMK Ser/Thr protein kinase family. PIM subfamily.</text>
</comment>
<evidence type="ECO:0000256" key="4">
    <source>
        <dbReference type="ARBA" id="ARBA00022679"/>
    </source>
</evidence>
<name>A0AB32TJD1_DANRE</name>
<dbReference type="FunFam" id="3.30.200.20:FF:000853">
    <property type="entry name" value="Pim proto-oncogene, serine/threonine kinase,-related 185"/>
    <property type="match status" value="1"/>
</dbReference>
<keyword evidence="3" id="KW-0723">Serine/threonine-protein kinase</keyword>
<dbReference type="SUPFAM" id="SSF56112">
    <property type="entry name" value="Protein kinase-like (PK-like)"/>
    <property type="match status" value="1"/>
</dbReference>
<evidence type="ECO:0000256" key="8">
    <source>
        <dbReference type="ARBA" id="ARBA00047899"/>
    </source>
</evidence>
<evidence type="ECO:0000256" key="6">
    <source>
        <dbReference type="ARBA" id="ARBA00022777"/>
    </source>
</evidence>
<dbReference type="EC" id="2.7.11.1" evidence="2"/>
<keyword evidence="7 10" id="KW-0067">ATP-binding</keyword>
<evidence type="ECO:0000256" key="3">
    <source>
        <dbReference type="ARBA" id="ARBA00022527"/>
    </source>
</evidence>
<evidence type="ECO:0000256" key="2">
    <source>
        <dbReference type="ARBA" id="ARBA00012513"/>
    </source>
</evidence>
<evidence type="ECO:0000313" key="14">
    <source>
        <dbReference type="RefSeq" id="XP_068075438.1"/>
    </source>
</evidence>
<dbReference type="GO" id="GO:0005524">
    <property type="term" value="F:ATP binding"/>
    <property type="evidence" value="ECO:0007669"/>
    <property type="project" value="UniProtKB-UniRule"/>
</dbReference>
<evidence type="ECO:0000313" key="15">
    <source>
        <dbReference type="ZFIN" id="ZDB-GENE-131119-2"/>
    </source>
</evidence>
<evidence type="ECO:0000256" key="7">
    <source>
        <dbReference type="ARBA" id="ARBA00022840"/>
    </source>
</evidence>
<dbReference type="Gene3D" id="3.30.200.20">
    <property type="entry name" value="Phosphorylase Kinase, domain 1"/>
    <property type="match status" value="1"/>
</dbReference>
<keyword evidence="5 10" id="KW-0547">Nucleotide-binding</keyword>
<dbReference type="PANTHER" id="PTHR22984">
    <property type="entry name" value="SERINE/THREONINE-PROTEIN KINASE PIM"/>
    <property type="match status" value="1"/>
</dbReference>
<proteinExistence type="inferred from homology"/>
<feature type="compositionally biased region" description="Polar residues" evidence="11">
    <location>
        <begin position="155"/>
        <end position="166"/>
    </location>
</feature>
<evidence type="ECO:0000256" key="9">
    <source>
        <dbReference type="ARBA" id="ARBA00048679"/>
    </source>
</evidence>
<reference evidence="14" key="1">
    <citation type="submission" date="2025-08" db="UniProtKB">
        <authorList>
            <consortium name="RefSeq"/>
        </authorList>
    </citation>
    <scope>IDENTIFICATION</scope>
    <source>
        <strain evidence="14">Tuebingen</strain>
        <tissue evidence="14">Fibroblasts and whole tissue</tissue>
    </source>
</reference>
<dbReference type="InterPro" id="IPR017441">
    <property type="entry name" value="Protein_kinase_ATP_BS"/>
</dbReference>
<dbReference type="GeneID" id="100000675"/>
<feature type="compositionally biased region" description="Low complexity" evidence="11">
    <location>
        <begin position="266"/>
        <end position="281"/>
    </location>
</feature>
<evidence type="ECO:0000313" key="13">
    <source>
        <dbReference type="Proteomes" id="UP000000437"/>
    </source>
</evidence>
<accession>A0AB32TJD1</accession>
<dbReference type="AGR" id="ZFIN:ZDB-GENE-131119-2"/>
<dbReference type="KEGG" id="dre:100000675"/>
<sequence>MEFSVDRDITNIQFAVDNNSLEFGKKHRTMGRVRKRVKQFCNWASRKSGKAQQNQCTSEGDLEHRRCSDVEAGPSNATFISHIHTGAGVSPSPAPQTREKKLKRLWKWFSRKFKRTRTRAPQGQLSSPQPQRSPDGEAACVSPRTVHDERVNRRVSIQTPVKTPSTETERHDDTECWDFSVSSLSTAGNSESDRASVHSWHSCASSLGTPVISESDRASVLSWHSCASSLGTAGISESDRASVHSRHPCESSLTAEHHNDEENASSEDSSVSEDSTSSSSDFWKTEQETTFNWEGNTGRISQDYKIHHLIGQGSTGVIYDGIRLSDCRMVDIKCVKKSKSMERITIEPSDKTVPREVGLMIMMSRGPKVPQVIQLLDWYEAPDRYILVLEHPKSAVSLDQFVSSCGNKISEAKARVVMHQVITAANACCERGVYNNIKLESLLINPHTLQVKLMDFGMGSLIKDSGYTKFWGSIACIPPEFYQKGRFHAKPAIVYSLGKLLFRMLCGHYPHMELHKIVKRTWQPEDLSKEAVDLICSCLQTKPDKRPLLDEILHQRWFQVFILKPNNRRKD</sequence>
<evidence type="ECO:0000256" key="10">
    <source>
        <dbReference type="PROSITE-ProRule" id="PRU10141"/>
    </source>
</evidence>
<dbReference type="RefSeq" id="XP_068075438.1">
    <property type="nucleotide sequence ID" value="XM_068219337.2"/>
</dbReference>
<dbReference type="PROSITE" id="PS50011">
    <property type="entry name" value="PROTEIN_KINASE_DOM"/>
    <property type="match status" value="1"/>
</dbReference>
<evidence type="ECO:0000256" key="1">
    <source>
        <dbReference type="ARBA" id="ARBA00005505"/>
    </source>
</evidence>
<dbReference type="CTD" id="100000675"/>
<dbReference type="FunFam" id="1.10.510.10:FF:000392">
    <property type="entry name" value="Pim proto-oncogene, serine/threonine kinase,-related 152"/>
    <property type="match status" value="1"/>
</dbReference>